<name>A0A1J4L535_9EUKA</name>
<evidence type="ECO:0000256" key="3">
    <source>
        <dbReference type="ARBA" id="ARBA00023242"/>
    </source>
</evidence>
<comment type="similarity">
    <text evidence="2">Belongs to the AMY1 family.</text>
</comment>
<sequence>MENKREAFRKYLDNGGVLDSLTRVLVALYEEPENPEDALEYIKQFLGSPNGVDVESLQKENEELEQQVATLKERVTELKTQLGIENEAE</sequence>
<dbReference type="GO" id="GO:0005634">
    <property type="term" value="C:nucleus"/>
    <property type="evidence" value="ECO:0007669"/>
    <property type="project" value="UniProtKB-SubCell"/>
</dbReference>
<comment type="caution">
    <text evidence="5">The sequence shown here is derived from an EMBL/GenBank/DDBJ whole genome shotgun (WGS) entry which is preliminary data.</text>
</comment>
<comment type="subcellular location">
    <subcellularLocation>
        <location evidence="1">Nucleus</location>
    </subcellularLocation>
</comment>
<evidence type="ECO:0000313" key="5">
    <source>
        <dbReference type="EMBL" id="OHT17046.1"/>
    </source>
</evidence>
<dbReference type="RefSeq" id="XP_068370182.1">
    <property type="nucleotide sequence ID" value="XM_068496833.1"/>
</dbReference>
<proteinExistence type="inferred from homology"/>
<dbReference type="PANTHER" id="PTHR13168:SF0">
    <property type="entry name" value="C-MYC-BINDING PROTEIN"/>
    <property type="match status" value="1"/>
</dbReference>
<dbReference type="InterPro" id="IPR026060">
    <property type="entry name" value="AMY1"/>
</dbReference>
<keyword evidence="6" id="KW-1185">Reference proteome</keyword>
<dbReference type="CDD" id="cd21937">
    <property type="entry name" value="ZIP_MycBP-like"/>
    <property type="match status" value="1"/>
</dbReference>
<evidence type="ECO:0000313" key="6">
    <source>
        <dbReference type="Proteomes" id="UP000179807"/>
    </source>
</evidence>
<dbReference type="AlphaFoldDB" id="A0A1J4L535"/>
<evidence type="ECO:0000256" key="4">
    <source>
        <dbReference type="SAM" id="Coils"/>
    </source>
</evidence>
<organism evidence="5 6">
    <name type="scientific">Tritrichomonas foetus</name>
    <dbReference type="NCBI Taxonomy" id="1144522"/>
    <lineage>
        <taxon>Eukaryota</taxon>
        <taxon>Metamonada</taxon>
        <taxon>Parabasalia</taxon>
        <taxon>Tritrichomonadida</taxon>
        <taxon>Tritrichomonadidae</taxon>
        <taxon>Tritrichomonas</taxon>
    </lineage>
</organism>
<reference evidence="5" key="1">
    <citation type="submission" date="2016-10" db="EMBL/GenBank/DDBJ databases">
        <authorList>
            <person name="Benchimol M."/>
            <person name="Almeida L.G."/>
            <person name="Vasconcelos A.T."/>
            <person name="Perreira-Neves A."/>
            <person name="Rosa I.A."/>
            <person name="Tasca T."/>
            <person name="Bogo M.R."/>
            <person name="de Souza W."/>
        </authorList>
    </citation>
    <scope>NUCLEOTIDE SEQUENCE [LARGE SCALE GENOMIC DNA]</scope>
    <source>
        <strain evidence="5">K</strain>
    </source>
</reference>
<dbReference type="OrthoDB" id="524165at2759"/>
<keyword evidence="4" id="KW-0175">Coiled coil</keyword>
<gene>
    <name evidence="5" type="primary">mycbp</name>
    <name evidence="5" type="ORF">TRFO_12762</name>
</gene>
<accession>A0A1J4L535</accession>
<dbReference type="GO" id="GO:0003713">
    <property type="term" value="F:transcription coactivator activity"/>
    <property type="evidence" value="ECO:0007669"/>
    <property type="project" value="InterPro"/>
</dbReference>
<dbReference type="GeneID" id="94831537"/>
<dbReference type="Proteomes" id="UP000179807">
    <property type="component" value="Unassembled WGS sequence"/>
</dbReference>
<protein>
    <submittedName>
        <fullName evidence="5">c-Myc-binding protein like protein</fullName>
    </submittedName>
</protein>
<dbReference type="PANTHER" id="PTHR13168">
    <property type="entry name" value="ASSOCIATE OF C-MYC AMY-1"/>
    <property type="match status" value="1"/>
</dbReference>
<evidence type="ECO:0000256" key="1">
    <source>
        <dbReference type="ARBA" id="ARBA00004123"/>
    </source>
</evidence>
<dbReference type="EMBL" id="MLAK01000046">
    <property type="protein sequence ID" value="OHT17046.1"/>
    <property type="molecule type" value="Genomic_DNA"/>
</dbReference>
<dbReference type="VEuPathDB" id="TrichDB:TRFO_12762"/>
<evidence type="ECO:0000256" key="2">
    <source>
        <dbReference type="ARBA" id="ARBA00009389"/>
    </source>
</evidence>
<dbReference type="PRINTS" id="PR02028">
    <property type="entry name" value="CMYCBINDINGP"/>
</dbReference>
<dbReference type="Gene3D" id="6.10.250.1060">
    <property type="match status" value="1"/>
</dbReference>
<feature type="coiled-coil region" evidence="4">
    <location>
        <begin position="54"/>
        <end position="81"/>
    </location>
</feature>
<keyword evidence="3" id="KW-0539">Nucleus</keyword>